<gene>
    <name evidence="2" type="ORF">RMCC_1780</name>
</gene>
<comment type="caution">
    <text evidence="2">The sequence shown here is derived from an EMBL/GenBank/DDBJ whole genome shotgun (WGS) entry which is preliminary data.</text>
</comment>
<keyword evidence="3" id="KW-1185">Reference proteome</keyword>
<feature type="compositionally biased region" description="Basic and acidic residues" evidence="1">
    <location>
        <begin position="282"/>
        <end position="292"/>
    </location>
</feature>
<name>A0A100WAH3_MYCCR</name>
<organism evidence="2 3">
    <name type="scientific">Mycolicibacterium canariasense</name>
    <name type="common">Mycobacterium canariasense</name>
    <dbReference type="NCBI Taxonomy" id="228230"/>
    <lineage>
        <taxon>Bacteria</taxon>
        <taxon>Bacillati</taxon>
        <taxon>Actinomycetota</taxon>
        <taxon>Actinomycetes</taxon>
        <taxon>Mycobacteriales</taxon>
        <taxon>Mycobacteriaceae</taxon>
        <taxon>Mycolicibacterium</taxon>
    </lineage>
</organism>
<feature type="region of interest" description="Disordered" evidence="1">
    <location>
        <begin position="271"/>
        <end position="389"/>
    </location>
</feature>
<feature type="compositionally biased region" description="Gly residues" evidence="1">
    <location>
        <begin position="436"/>
        <end position="447"/>
    </location>
</feature>
<dbReference type="STRING" id="228230.RMCC_1780"/>
<feature type="compositionally biased region" description="Low complexity" evidence="1">
    <location>
        <begin position="424"/>
        <end position="435"/>
    </location>
</feature>
<dbReference type="Proteomes" id="UP000069443">
    <property type="component" value="Unassembled WGS sequence"/>
</dbReference>
<feature type="compositionally biased region" description="Low complexity" evidence="1">
    <location>
        <begin position="352"/>
        <end position="365"/>
    </location>
</feature>
<evidence type="ECO:0000313" key="3">
    <source>
        <dbReference type="Proteomes" id="UP000069443"/>
    </source>
</evidence>
<feature type="region of interest" description="Disordered" evidence="1">
    <location>
        <begin position="424"/>
        <end position="466"/>
    </location>
</feature>
<evidence type="ECO:0000256" key="1">
    <source>
        <dbReference type="SAM" id="MobiDB-lite"/>
    </source>
</evidence>
<reference evidence="3" key="2">
    <citation type="submission" date="2016-02" db="EMBL/GenBank/DDBJ databases">
        <title>Draft genome sequence of five rapidly growing Mycobacterium species.</title>
        <authorList>
            <person name="Katahira K."/>
            <person name="Gotou Y."/>
            <person name="Iida K."/>
            <person name="Ogura Y."/>
            <person name="Hayashi T."/>
        </authorList>
    </citation>
    <scope>NUCLEOTIDE SEQUENCE [LARGE SCALE GENOMIC DNA]</scope>
    <source>
        <strain evidence="3">JCM15298</strain>
    </source>
</reference>
<accession>A0A100WAH3</accession>
<reference evidence="3" key="1">
    <citation type="journal article" date="2016" name="Genome Announc.">
        <title>Draft Genome Sequences of Five Rapidly Growing Mycobacterium Species, M. thermoresistibile, M. fortuitum subsp. acetamidolyticum, M. canariasense, M. brisbanense, and M. novocastrense.</title>
        <authorList>
            <person name="Katahira K."/>
            <person name="Ogura Y."/>
            <person name="Gotoh Y."/>
            <person name="Hayashi T."/>
        </authorList>
    </citation>
    <scope>NUCLEOTIDE SEQUENCE [LARGE SCALE GENOMIC DNA]</scope>
    <source>
        <strain evidence="3">JCM15298</strain>
    </source>
</reference>
<evidence type="ECO:0000313" key="2">
    <source>
        <dbReference type="EMBL" id="GAS94814.1"/>
    </source>
</evidence>
<dbReference type="EMBL" id="BCSY01000035">
    <property type="protein sequence ID" value="GAS94814.1"/>
    <property type="molecule type" value="Genomic_DNA"/>
</dbReference>
<dbReference type="AlphaFoldDB" id="A0A100WAH3"/>
<proteinExistence type="predicted"/>
<protein>
    <submittedName>
        <fullName evidence="2">Uncharacterized protein</fullName>
    </submittedName>
</protein>
<sequence>MPPDLPPVTTPHSAQIIGANYPTTSETGTVASVIALFEQAAESVGTGSTAEVMHALIEANATGQTPTALLGEFTEDQRAAFDRSLRQLNMGQGASVMAQDILNAKVALNGTALSFEAAVEELISSYAGSGGPSSPQNQAEFQQRYQELLQQAKDQAEKIGKDHKSTQDQLVSGVQKGATPEVPSTMAPTSSSNPMVPGMPDNAMGSLLQNVAGQMMKPPNLPMPNLGQMAQPMAQSAQQAIQELMKKAGGGGVPVTDDALKKLTTAAGLTNQGASLSSARGESSEESREESPAARTSPLSGGSTAGENGGRSPAAGSETGEDQDLAPYPGTEAGAAALSTGEAGVPTTAPATSLPSSGSVGTTLSSGGGGLGSDTLASPQTRVSSGEAATLAAPLSSAAAPTGAAPVGAAPMMGPMMAPMMGGAAPGPAAQPASGGSAGQGAGGGSGTDVEDRRPGYRPEPPADTALVDFGAERRGLVHATDMQHIAASMAASLVHGHQRSGEPTTVAVGLSGSQAVFATSDGLSFLAPGVKAPAHLTPLITAVPDRFVDRWLGCAQPWRPLLAAAEVGLIAPLDSLVSTDLSASQLGVLVLSAADVDEVNTAPATTERHAFDAIDTGDIEDVFDYLCGVWGRPSVAPAELLERAVTARWSGDGLGRERYAQTWVRYLLSAALVDLQAGDVDNARYCLRNALRVPAATQGQR</sequence>
<feature type="compositionally biased region" description="Basic and acidic residues" evidence="1">
    <location>
        <begin position="154"/>
        <end position="166"/>
    </location>
</feature>
<feature type="region of interest" description="Disordered" evidence="1">
    <location>
        <begin position="154"/>
        <end position="195"/>
    </location>
</feature>